<accession>F8MJ83</accession>
<dbReference type="HOGENOM" id="CLU_087700_1_0_1"/>
<dbReference type="AlphaFoldDB" id="F8MJ83"/>
<dbReference type="Proteomes" id="UP000008065">
    <property type="component" value="Unassembled WGS sequence"/>
</dbReference>
<sequence length="206" mass="23006">MEELLSSRYRPGCVTVQKSPPSSDDITSGVSKMSLKNAKTKKPEPVADSWEDEDVSSESEPEAKTEPKSERERSFGAEPESWEDDNNSDDEEGAPSPPPSRNNRKPEPSMTTSTSIPPFLDYTGPGGSASNTSSSSEYKRPEKTDAVARRMIAGALGLKAPKLTEEQKAYDRALREKERKRKEEERERKKKAEEEALRAKQAIWED</sequence>
<evidence type="ECO:0000256" key="1">
    <source>
        <dbReference type="SAM" id="MobiDB-lite"/>
    </source>
</evidence>
<feature type="compositionally biased region" description="Basic and acidic residues" evidence="1">
    <location>
        <begin position="61"/>
        <end position="75"/>
    </location>
</feature>
<evidence type="ECO:0000313" key="3">
    <source>
        <dbReference type="Proteomes" id="UP000008065"/>
    </source>
</evidence>
<keyword evidence="3" id="KW-1185">Reference proteome</keyword>
<feature type="compositionally biased region" description="Polar residues" evidence="1">
    <location>
        <begin position="16"/>
        <end position="31"/>
    </location>
</feature>
<dbReference type="GeneID" id="20821635"/>
<feature type="compositionally biased region" description="Acidic residues" evidence="1">
    <location>
        <begin position="49"/>
        <end position="60"/>
    </location>
</feature>
<feature type="compositionally biased region" description="Basic and acidic residues" evidence="1">
    <location>
        <begin position="162"/>
        <end position="198"/>
    </location>
</feature>
<proteinExistence type="predicted"/>
<reference evidence="3" key="1">
    <citation type="journal article" date="2011" name="Genetics">
        <title>Massive changes in genome architecture accompany the transition to self-fertility in the filamentous fungus Neurospora tetrasperma.</title>
        <authorList>
            <person name="Ellison C.E."/>
            <person name="Stajich J.E."/>
            <person name="Jacobson D.J."/>
            <person name="Natvig D.O."/>
            <person name="Lapidus A."/>
            <person name="Foster B."/>
            <person name="Aerts A."/>
            <person name="Riley R."/>
            <person name="Lindquist E.A."/>
            <person name="Grigoriev I.V."/>
            <person name="Taylor J.W."/>
        </authorList>
    </citation>
    <scope>NUCLEOTIDE SEQUENCE [LARGE SCALE GENOMIC DNA]</scope>
    <source>
        <strain evidence="3">FGSC 2508 / P0657</strain>
    </source>
</reference>
<feature type="compositionally biased region" description="Acidic residues" evidence="1">
    <location>
        <begin position="80"/>
        <end position="93"/>
    </location>
</feature>
<protein>
    <recommendedName>
        <fullName evidence="4">Casein kinase substrate phosphoprotein PP28 domain-containing protein</fullName>
    </recommendedName>
</protein>
<dbReference type="VEuPathDB" id="FungiDB:NEUTE1DRAFT_100065"/>
<feature type="region of interest" description="Disordered" evidence="1">
    <location>
        <begin position="1"/>
        <end position="206"/>
    </location>
</feature>
<dbReference type="KEGG" id="nte:NEUTE1DRAFT100065"/>
<evidence type="ECO:0000313" key="2">
    <source>
        <dbReference type="EMBL" id="EGO59927.1"/>
    </source>
</evidence>
<organism evidence="2 3">
    <name type="scientific">Neurospora tetrasperma (strain FGSC 2508 / ATCC MYA-4615 / P0657)</name>
    <dbReference type="NCBI Taxonomy" id="510951"/>
    <lineage>
        <taxon>Eukaryota</taxon>
        <taxon>Fungi</taxon>
        <taxon>Dikarya</taxon>
        <taxon>Ascomycota</taxon>
        <taxon>Pezizomycotina</taxon>
        <taxon>Sordariomycetes</taxon>
        <taxon>Sordariomycetidae</taxon>
        <taxon>Sordariales</taxon>
        <taxon>Sordariaceae</taxon>
        <taxon>Neurospora</taxon>
    </lineage>
</organism>
<dbReference type="RefSeq" id="XP_009850115.1">
    <property type="nucleotide sequence ID" value="XM_009851813.1"/>
</dbReference>
<name>F8MJ83_NEUT8</name>
<dbReference type="EMBL" id="GL891303">
    <property type="protein sequence ID" value="EGO59927.1"/>
    <property type="molecule type" value="Genomic_DNA"/>
</dbReference>
<gene>
    <name evidence="2" type="ORF">NEUTE1DRAFT_100065</name>
</gene>
<dbReference type="OrthoDB" id="5418203at2759"/>
<feature type="compositionally biased region" description="Basic and acidic residues" evidence="1">
    <location>
        <begin position="137"/>
        <end position="148"/>
    </location>
</feature>
<evidence type="ECO:0008006" key="4">
    <source>
        <dbReference type="Google" id="ProtNLM"/>
    </source>
</evidence>